<sequence>MTIKIGVIGATGMAGSAITEEAVKRGIDVTAIVRNIKKAEDEFGDQIHYFEKDAFTLTYDEIKDFDVVVDAFAPSDKNLADKHIVLATNLMKMVQGDDKPRLGFILGASSLNIGNGKQLLDRLMEMPDADDWIATPKAQFEEYRMLLHSNGVNWFAVSPSGTFEAGELTDYTIGANDLLKNKNGKSIVYSKTLAKVFVDEIENPKHINERFTVVSEI</sequence>
<evidence type="ECO:0000313" key="1">
    <source>
        <dbReference type="EMBL" id="XFD39749.1"/>
    </source>
</evidence>
<dbReference type="EMBL" id="CP168151">
    <property type="protein sequence ID" value="XFD39749.1"/>
    <property type="molecule type" value="Genomic_DNA"/>
</dbReference>
<accession>A0ACD5DED3</accession>
<evidence type="ECO:0000313" key="2">
    <source>
        <dbReference type="Proteomes" id="UP001149860"/>
    </source>
</evidence>
<organism evidence="1 2">
    <name type="scientific">Lentilactobacillus terminaliae</name>
    <dbReference type="NCBI Taxonomy" id="3003483"/>
    <lineage>
        <taxon>Bacteria</taxon>
        <taxon>Bacillati</taxon>
        <taxon>Bacillota</taxon>
        <taxon>Bacilli</taxon>
        <taxon>Lactobacillales</taxon>
        <taxon>Lactobacillaceae</taxon>
        <taxon>Lentilactobacillus</taxon>
    </lineage>
</organism>
<gene>
    <name evidence="1" type="ORF">O0236_000135</name>
</gene>
<proteinExistence type="predicted"/>
<reference evidence="1" key="1">
    <citation type="submission" date="2024-08" db="EMBL/GenBank/DDBJ databases">
        <title>Lentilactobacillus sp. nov., isolated from tree bark.</title>
        <authorList>
            <person name="Phuengjayaem S."/>
            <person name="Tanasupawat S."/>
        </authorList>
    </citation>
    <scope>NUCLEOTIDE SEQUENCE</scope>
    <source>
        <strain evidence="1">SPB1-3</strain>
    </source>
</reference>
<dbReference type="Proteomes" id="UP001149860">
    <property type="component" value="Chromosome"/>
</dbReference>
<keyword evidence="2" id="KW-1185">Reference proteome</keyword>
<protein>
    <submittedName>
        <fullName evidence="1">NAD(P)-dependent oxidoreductase</fullName>
    </submittedName>
</protein>
<name>A0ACD5DED3_9LACO</name>